<dbReference type="SUPFAM" id="SSF54160">
    <property type="entry name" value="Chromo domain-like"/>
    <property type="match status" value="1"/>
</dbReference>
<name>A0A0N4UJ78_DRAME</name>
<evidence type="ECO:0000256" key="2">
    <source>
        <dbReference type="ARBA" id="ARBA00023242"/>
    </source>
</evidence>
<dbReference type="WBParaSite" id="DME_0000769701-mRNA-1">
    <property type="protein sequence ID" value="DME_0000769701-mRNA-1"/>
    <property type="gene ID" value="DME_0000769701"/>
</dbReference>
<evidence type="ECO:0000259" key="5">
    <source>
        <dbReference type="PROSITE" id="PS50013"/>
    </source>
</evidence>
<organism evidence="7 9">
    <name type="scientific">Dracunculus medinensis</name>
    <name type="common">Guinea worm</name>
    <dbReference type="NCBI Taxonomy" id="318479"/>
    <lineage>
        <taxon>Eukaryota</taxon>
        <taxon>Metazoa</taxon>
        <taxon>Ecdysozoa</taxon>
        <taxon>Nematoda</taxon>
        <taxon>Chromadorea</taxon>
        <taxon>Rhabditida</taxon>
        <taxon>Spirurina</taxon>
        <taxon>Dracunculoidea</taxon>
        <taxon>Dracunculidae</taxon>
        <taxon>Dracunculus</taxon>
    </lineage>
</organism>
<feature type="domain" description="Chromo" evidence="5">
    <location>
        <begin position="76"/>
        <end position="134"/>
    </location>
</feature>
<reference evidence="9" key="1">
    <citation type="submission" date="2017-02" db="UniProtKB">
        <authorList>
            <consortium name="WormBaseParasite"/>
        </authorList>
    </citation>
    <scope>IDENTIFICATION</scope>
</reference>
<dbReference type="Pfam" id="PF00385">
    <property type="entry name" value="Chromo"/>
    <property type="match status" value="1"/>
</dbReference>
<feature type="compositionally biased region" description="Basic residues" evidence="3">
    <location>
        <begin position="148"/>
        <end position="168"/>
    </location>
</feature>
<evidence type="ECO:0000313" key="6">
    <source>
        <dbReference type="EMBL" id="VDN60158.1"/>
    </source>
</evidence>
<proteinExistence type="predicted"/>
<keyword evidence="4" id="KW-0472">Membrane</keyword>
<dbReference type="PROSITE" id="PS50013">
    <property type="entry name" value="CHROMO_2"/>
    <property type="match status" value="1"/>
</dbReference>
<evidence type="ECO:0000256" key="1">
    <source>
        <dbReference type="ARBA" id="ARBA00004123"/>
    </source>
</evidence>
<accession>A0A0N4UJ78</accession>
<protein>
    <submittedName>
        <fullName evidence="9">Chromo domain-containing protein</fullName>
    </submittedName>
</protein>
<feature type="transmembrane region" description="Helical" evidence="4">
    <location>
        <begin position="63"/>
        <end position="82"/>
    </location>
</feature>
<dbReference type="Proteomes" id="UP000274756">
    <property type="component" value="Unassembled WGS sequence"/>
</dbReference>
<dbReference type="GO" id="GO:0005634">
    <property type="term" value="C:nucleus"/>
    <property type="evidence" value="ECO:0007669"/>
    <property type="project" value="UniProtKB-SubCell"/>
</dbReference>
<keyword evidence="4" id="KW-1133">Transmembrane helix</keyword>
<dbReference type="OrthoDB" id="1918685at2759"/>
<reference evidence="6 8" key="2">
    <citation type="submission" date="2018-11" db="EMBL/GenBank/DDBJ databases">
        <authorList>
            <consortium name="Pathogen Informatics"/>
        </authorList>
    </citation>
    <scope>NUCLEOTIDE SEQUENCE [LARGE SCALE GENOMIC DNA]</scope>
</reference>
<sequence length="445" mass="50982">MDENEELEDGFYALQPNEYNSRLQDDSIMACPGRKKNPVLFYLHPSGDFSFYLILIYEIDGFSFSALFMIFYGVISVGSNLLSKWKVKKNQFQVRWKGYQSDDDSWEPEYNLESANLVLDEFRKENQDRIDEAKEYLKAVKQYQQKKTDKRNRASRSTKLGKRKRKRNLIADQRKSPRKSQLFRKDLEVVKDEIDSQSIDGKSVDDEDYKPPPSKKKANGQSKRSSIKNEKALVKVEADSALSQQERMKIKECPIRNSKNAWLYDDADDGESEDSFARFLHSGKNSVQCKLKPVREKLTSRGEKRKSDENQEIVNTSVVNDDSRTSANAVLELELNNDQKIPVENTSDVSFGNSSGCSALIINTEIQDSDVAITSFDNNFSGKVSRPIDVLGIIKCRNSEIKVIYADKAEPELRRMASVKELFEINGFELVQYLLNRAVFVERGG</sequence>
<evidence type="ECO:0000313" key="8">
    <source>
        <dbReference type="Proteomes" id="UP000274756"/>
    </source>
</evidence>
<gene>
    <name evidence="6" type="ORF">DME_LOCUS10131</name>
</gene>
<evidence type="ECO:0000313" key="7">
    <source>
        <dbReference type="Proteomes" id="UP000038040"/>
    </source>
</evidence>
<evidence type="ECO:0000256" key="3">
    <source>
        <dbReference type="SAM" id="MobiDB-lite"/>
    </source>
</evidence>
<keyword evidence="4" id="KW-0812">Transmembrane</keyword>
<dbReference type="STRING" id="318479.A0A0N4UJ78"/>
<feature type="region of interest" description="Disordered" evidence="3">
    <location>
        <begin position="194"/>
        <end position="231"/>
    </location>
</feature>
<dbReference type="InterPro" id="IPR023780">
    <property type="entry name" value="Chromo_domain"/>
</dbReference>
<keyword evidence="2" id="KW-0539">Nucleus</keyword>
<dbReference type="InterPro" id="IPR023779">
    <property type="entry name" value="Chromodomain_CS"/>
</dbReference>
<evidence type="ECO:0000313" key="9">
    <source>
        <dbReference type="WBParaSite" id="DME_0000769701-mRNA-1"/>
    </source>
</evidence>
<keyword evidence="8" id="KW-1185">Reference proteome</keyword>
<feature type="compositionally biased region" description="Basic and acidic residues" evidence="3">
    <location>
        <begin position="296"/>
        <end position="309"/>
    </location>
</feature>
<dbReference type="InterPro" id="IPR016197">
    <property type="entry name" value="Chromo-like_dom_sf"/>
</dbReference>
<dbReference type="InterPro" id="IPR000953">
    <property type="entry name" value="Chromo/chromo_shadow_dom"/>
</dbReference>
<dbReference type="Proteomes" id="UP000038040">
    <property type="component" value="Unplaced"/>
</dbReference>
<feature type="region of interest" description="Disordered" evidence="3">
    <location>
        <begin position="296"/>
        <end position="319"/>
    </location>
</feature>
<comment type="subcellular location">
    <subcellularLocation>
        <location evidence="1">Nucleus</location>
    </subcellularLocation>
</comment>
<dbReference type="AlphaFoldDB" id="A0A0N4UJ78"/>
<dbReference type="PROSITE" id="PS00598">
    <property type="entry name" value="CHROMO_1"/>
    <property type="match status" value="1"/>
</dbReference>
<feature type="region of interest" description="Disordered" evidence="3">
    <location>
        <begin position="142"/>
        <end position="182"/>
    </location>
</feature>
<dbReference type="EMBL" id="UYYG01001203">
    <property type="protein sequence ID" value="VDN60158.1"/>
    <property type="molecule type" value="Genomic_DNA"/>
</dbReference>
<evidence type="ECO:0000256" key="4">
    <source>
        <dbReference type="SAM" id="Phobius"/>
    </source>
</evidence>
<dbReference type="Gene3D" id="2.40.50.40">
    <property type="match status" value="1"/>
</dbReference>